<dbReference type="InterPro" id="IPR012338">
    <property type="entry name" value="Beta-lactam/transpept-like"/>
</dbReference>
<feature type="transmembrane region" description="Helical" evidence="14">
    <location>
        <begin position="31"/>
        <end position="53"/>
    </location>
</feature>
<dbReference type="InterPro" id="IPR001182">
    <property type="entry name" value="FtsW/RodA"/>
</dbReference>
<evidence type="ECO:0000256" key="7">
    <source>
        <dbReference type="ARBA" id="ARBA00022729"/>
    </source>
</evidence>
<evidence type="ECO:0000256" key="5">
    <source>
        <dbReference type="ARBA" id="ARBA00012865"/>
    </source>
</evidence>
<feature type="transmembrane region" description="Helical" evidence="14">
    <location>
        <begin position="171"/>
        <end position="187"/>
    </location>
</feature>
<evidence type="ECO:0000256" key="4">
    <source>
        <dbReference type="ARBA" id="ARBA00007898"/>
    </source>
</evidence>
<feature type="region of interest" description="Disordered" evidence="13">
    <location>
        <begin position="1"/>
        <end position="24"/>
    </location>
</feature>
<dbReference type="Pfam" id="PF01098">
    <property type="entry name" value="FTSW_RODA_SPOVE"/>
    <property type="match status" value="1"/>
</dbReference>
<feature type="domain" description="Penicillin-binding protein transpeptidase" evidence="15">
    <location>
        <begin position="646"/>
        <end position="948"/>
    </location>
</feature>
<dbReference type="Gene3D" id="3.40.710.10">
    <property type="entry name" value="DD-peptidase/beta-lactamase superfamily"/>
    <property type="match status" value="1"/>
</dbReference>
<comment type="catalytic activity">
    <reaction evidence="1">
        <text>a beta-lactam + H2O = a substituted beta-amino acid</text>
        <dbReference type="Rhea" id="RHEA:20401"/>
        <dbReference type="ChEBI" id="CHEBI:15377"/>
        <dbReference type="ChEBI" id="CHEBI:35627"/>
        <dbReference type="ChEBI" id="CHEBI:140347"/>
        <dbReference type="EC" id="3.5.2.6"/>
    </reaction>
</comment>
<dbReference type="Proteomes" id="UP001597145">
    <property type="component" value="Unassembled WGS sequence"/>
</dbReference>
<keyword evidence="12" id="KW-0046">Antibiotic resistance</keyword>
<keyword evidence="6 14" id="KW-0812">Transmembrane</keyword>
<dbReference type="SUPFAM" id="SSF56519">
    <property type="entry name" value="Penicillin binding protein dimerisation domain"/>
    <property type="match status" value="1"/>
</dbReference>
<evidence type="ECO:0000259" key="15">
    <source>
        <dbReference type="Pfam" id="PF00905"/>
    </source>
</evidence>
<feature type="transmembrane region" description="Helical" evidence="14">
    <location>
        <begin position="115"/>
        <end position="140"/>
    </location>
</feature>
<proteinExistence type="inferred from homology"/>
<dbReference type="EMBL" id="JBHUCP010000010">
    <property type="protein sequence ID" value="MFD1531158.1"/>
    <property type="molecule type" value="Genomic_DNA"/>
</dbReference>
<evidence type="ECO:0000256" key="10">
    <source>
        <dbReference type="ARBA" id="ARBA00022989"/>
    </source>
</evidence>
<dbReference type="RefSeq" id="WP_343973857.1">
    <property type="nucleotide sequence ID" value="NZ_BAAAJG010000004.1"/>
</dbReference>
<evidence type="ECO:0000256" key="8">
    <source>
        <dbReference type="ARBA" id="ARBA00022801"/>
    </source>
</evidence>
<feature type="transmembrane region" description="Helical" evidence="14">
    <location>
        <begin position="194"/>
        <end position="213"/>
    </location>
</feature>
<evidence type="ECO:0000256" key="2">
    <source>
        <dbReference type="ARBA" id="ARBA00004141"/>
    </source>
</evidence>
<keyword evidence="18" id="KW-1185">Reference proteome</keyword>
<evidence type="ECO:0000256" key="9">
    <source>
        <dbReference type="ARBA" id="ARBA00022960"/>
    </source>
</evidence>
<dbReference type="Gene3D" id="3.90.1310.10">
    <property type="entry name" value="Penicillin-binding protein 2a (Domain 2)"/>
    <property type="match status" value="1"/>
</dbReference>
<keyword evidence="8" id="KW-0378">Hydrolase</keyword>
<evidence type="ECO:0000256" key="3">
    <source>
        <dbReference type="ARBA" id="ARBA00007171"/>
    </source>
</evidence>
<feature type="transmembrane region" description="Helical" evidence="14">
    <location>
        <begin position="283"/>
        <end position="303"/>
    </location>
</feature>
<feature type="transmembrane region" description="Helical" evidence="14">
    <location>
        <begin position="349"/>
        <end position="371"/>
    </location>
</feature>
<feature type="domain" description="Penicillin-binding protein dimerisation" evidence="16">
    <location>
        <begin position="436"/>
        <end position="602"/>
    </location>
</feature>
<dbReference type="Pfam" id="PF00905">
    <property type="entry name" value="Transpeptidase"/>
    <property type="match status" value="1"/>
</dbReference>
<dbReference type="InterPro" id="IPR001460">
    <property type="entry name" value="PCN-bd_Tpept"/>
</dbReference>
<dbReference type="SUPFAM" id="SSF56601">
    <property type="entry name" value="beta-lactamase/transpeptidase-like"/>
    <property type="match status" value="1"/>
</dbReference>
<keyword evidence="10 14" id="KW-1133">Transmembrane helix</keyword>
<comment type="subcellular location">
    <subcellularLocation>
        <location evidence="2">Membrane</location>
        <topology evidence="2">Multi-pass membrane protein</topology>
    </subcellularLocation>
</comment>
<keyword evidence="11 14" id="KW-0472">Membrane</keyword>
<dbReference type="InterPro" id="IPR005311">
    <property type="entry name" value="PBP_dimer"/>
</dbReference>
<evidence type="ECO:0000256" key="1">
    <source>
        <dbReference type="ARBA" id="ARBA00001526"/>
    </source>
</evidence>
<dbReference type="Pfam" id="PF03717">
    <property type="entry name" value="PBP_dimer"/>
    <property type="match status" value="1"/>
</dbReference>
<feature type="transmembrane region" description="Helical" evidence="14">
    <location>
        <begin position="59"/>
        <end position="77"/>
    </location>
</feature>
<dbReference type="EC" id="3.5.2.6" evidence="5"/>
<accession>A0ABW4FKM6</accession>
<comment type="similarity">
    <text evidence="4">Belongs to the class-D beta-lactamase family.</text>
</comment>
<evidence type="ECO:0000313" key="17">
    <source>
        <dbReference type="EMBL" id="MFD1531158.1"/>
    </source>
</evidence>
<feature type="transmembrane region" description="Helical" evidence="14">
    <location>
        <begin position="89"/>
        <end position="109"/>
    </location>
</feature>
<dbReference type="InterPro" id="IPR050515">
    <property type="entry name" value="Beta-lactam/transpept"/>
</dbReference>
<dbReference type="InterPro" id="IPR036138">
    <property type="entry name" value="PBP_dimer_sf"/>
</dbReference>
<comment type="similarity">
    <text evidence="3">Belongs to the transpeptidase family.</text>
</comment>
<feature type="transmembrane region" description="Helical" evidence="14">
    <location>
        <begin position="392"/>
        <end position="412"/>
    </location>
</feature>
<evidence type="ECO:0000256" key="13">
    <source>
        <dbReference type="SAM" id="MobiDB-lite"/>
    </source>
</evidence>
<organism evidence="17 18">
    <name type="scientific">Pseudonocardia aurantiaca</name>
    <dbReference type="NCBI Taxonomy" id="75290"/>
    <lineage>
        <taxon>Bacteria</taxon>
        <taxon>Bacillati</taxon>
        <taxon>Actinomycetota</taxon>
        <taxon>Actinomycetes</taxon>
        <taxon>Pseudonocardiales</taxon>
        <taxon>Pseudonocardiaceae</taxon>
        <taxon>Pseudonocardia</taxon>
    </lineage>
</organism>
<evidence type="ECO:0000256" key="14">
    <source>
        <dbReference type="SAM" id="Phobius"/>
    </source>
</evidence>
<keyword evidence="9" id="KW-0133">Cell shape</keyword>
<sequence length="980" mass="100722">MLIVERGDHPVPGERGGREPSRGKDAGGVTFDVLAILAALGLVGVGLANLYAVDGADMAARQGSVAVAGVVLLIAFWRFRIRLLTALGWVTYGGAVIFLAAVHIGGLTVNGATRWIGIGGFTFQPSELAKLGLLLVLAAALGSNRPAWQRFLFAVGLALAPITLTVLQPDLSTAMLLLVLTVAMLIIGRMPARILLPLFGAVAVAAPLVVGMLRPYQVQRLGSFLVGSHESPTGAGWAIQQAHIALGSGSLFGRAGEPMAGLLAEYLPEKETDLALASVVEQYGLVAGGLVVLAGIVLVWRLALATRVPRSPHGALVAGGLAILVGVEIIVSVGGNLGLLPLAGVPFPLLSFGGTALLVHLAALGVALGVRRDGARRRLWLVPRWRSRRPRLMRFVALGVSGLLVSFGLYGWNLQVARGEELFAAGQQQMTRCIRIPAERGAITDRHGAPLAVSASTADGGVDQIIAVPAMLRSRPDDVARLAALIGAPAETIRATLDVVPATTLALQVADVPGPTGDAVAAAGITGVLVVPQPRRSYPTGSLLGPVLGFTGIATPTETQRWPGLPSGEIVGRAGLEQQYDSILRGVNGQQCIYVTPAGVPVAMGERVDPIPGADLRLALDLGLQERLTKNLATAVRAARNPRAIGAAVAMDPRNGQVLAIVSLPSFNNNVYGPPIDAAGLQAVTKAPGDPMLEHVTQAAVPPGSTFKLVMAAAGLVNPVFPPERAIPTGGSFTLGGHSFANWMPMGPMNLVQSIAWSNNVYFYKLANALGPGPIIDVARALGVGAPTGIDLPGESPGYLGTPESVAARGGTWYGGSTVILGIGQGYLQTTPLQNARWTAGVATGQMVTPRLGLATGTGGSAYTALPVPAPTPLPFAEALGPVRDGMRAVVTGGTGAALSAVPAVGAKTGTAEDGNLPTGSYDNWLTAVAPMHDPGVVITALVQGPGMGANNVQGVVSDGLRYFLDHRADVLATDPVQTP</sequence>
<feature type="transmembrane region" description="Helical" evidence="14">
    <location>
        <begin position="315"/>
        <end position="337"/>
    </location>
</feature>
<evidence type="ECO:0000256" key="11">
    <source>
        <dbReference type="ARBA" id="ARBA00023136"/>
    </source>
</evidence>
<name>A0ABW4FKM6_9PSEU</name>
<gene>
    <name evidence="17" type="ORF">ACFSCY_17100</name>
</gene>
<comment type="caution">
    <text evidence="17">The sequence shown here is derived from an EMBL/GenBank/DDBJ whole genome shotgun (WGS) entry which is preliminary data.</text>
</comment>
<reference evidence="18" key="1">
    <citation type="journal article" date="2019" name="Int. J. Syst. Evol. Microbiol.">
        <title>The Global Catalogue of Microorganisms (GCM) 10K type strain sequencing project: providing services to taxonomists for standard genome sequencing and annotation.</title>
        <authorList>
            <consortium name="The Broad Institute Genomics Platform"/>
            <consortium name="The Broad Institute Genome Sequencing Center for Infectious Disease"/>
            <person name="Wu L."/>
            <person name="Ma J."/>
        </authorList>
    </citation>
    <scope>NUCLEOTIDE SEQUENCE [LARGE SCALE GENOMIC DNA]</scope>
    <source>
        <strain evidence="18">JCM 12165</strain>
    </source>
</reference>
<protein>
    <recommendedName>
        <fullName evidence="5">beta-lactamase</fullName>
        <ecNumber evidence="5">3.5.2.6</ecNumber>
    </recommendedName>
</protein>
<evidence type="ECO:0000256" key="12">
    <source>
        <dbReference type="ARBA" id="ARBA00023251"/>
    </source>
</evidence>
<evidence type="ECO:0000259" key="16">
    <source>
        <dbReference type="Pfam" id="PF03717"/>
    </source>
</evidence>
<feature type="transmembrane region" description="Helical" evidence="14">
    <location>
        <begin position="147"/>
        <end position="165"/>
    </location>
</feature>
<keyword evidence="7" id="KW-0732">Signal</keyword>
<evidence type="ECO:0000313" key="18">
    <source>
        <dbReference type="Proteomes" id="UP001597145"/>
    </source>
</evidence>
<evidence type="ECO:0000256" key="6">
    <source>
        <dbReference type="ARBA" id="ARBA00022692"/>
    </source>
</evidence>
<dbReference type="PANTHER" id="PTHR30627">
    <property type="entry name" value="PEPTIDOGLYCAN D,D-TRANSPEPTIDASE"/>
    <property type="match status" value="1"/>
</dbReference>
<dbReference type="PANTHER" id="PTHR30627:SF6">
    <property type="entry name" value="BETA-LACTAMASE YBXI-RELATED"/>
    <property type="match status" value="1"/>
</dbReference>